<dbReference type="EMBL" id="JAODUP010000386">
    <property type="protein sequence ID" value="KAK2150844.1"/>
    <property type="molecule type" value="Genomic_DNA"/>
</dbReference>
<dbReference type="Pfam" id="PF14520">
    <property type="entry name" value="HHH_5"/>
    <property type="match status" value="1"/>
</dbReference>
<dbReference type="AlphaFoldDB" id="A0AAD9JCX9"/>
<keyword evidence="5" id="KW-0234">DNA repair</keyword>
<dbReference type="CDD" id="cd22325">
    <property type="entry name" value="ERCC1_C-like"/>
    <property type="match status" value="1"/>
</dbReference>
<dbReference type="Gene3D" id="3.40.50.10130">
    <property type="match status" value="1"/>
</dbReference>
<dbReference type="InterPro" id="IPR047260">
    <property type="entry name" value="ERCC1-like_central_dom"/>
</dbReference>
<dbReference type="InterPro" id="IPR004579">
    <property type="entry name" value="ERCC1/RAD10/SWI10"/>
</dbReference>
<evidence type="ECO:0000313" key="11">
    <source>
        <dbReference type="EMBL" id="KAK2150844.1"/>
    </source>
</evidence>
<sequence>MEVADKESHKEGEVRHKNAGTTSTLIRPASDVVNEKGSIKGGTGQKKHTNSMLVSSRQKGNPVLKFIRSVPWEYDDIVPDYEMAPTRCALFLSLRYHQLNPNYIHERLKQLGHSYELRVLLTLIDIKDPHHCLKELAKISILADCTLILAFSANEAGRYLETYKAYENKPPDLIMERADGDYMTRVTECLTRVRRVNKTDAMTLLHTFGSLEKIVQASEEDLSLCPGFGPQKYYED</sequence>
<evidence type="ECO:0000256" key="3">
    <source>
        <dbReference type="ARBA" id="ARBA00022763"/>
    </source>
</evidence>
<dbReference type="GO" id="GO:0006289">
    <property type="term" value="P:nucleotide-excision repair"/>
    <property type="evidence" value="ECO:0007669"/>
    <property type="project" value="UniProtKB-ARBA"/>
</dbReference>
<organism evidence="11 12">
    <name type="scientific">Paralvinella palmiformis</name>
    <dbReference type="NCBI Taxonomy" id="53620"/>
    <lineage>
        <taxon>Eukaryota</taxon>
        <taxon>Metazoa</taxon>
        <taxon>Spiralia</taxon>
        <taxon>Lophotrochozoa</taxon>
        <taxon>Annelida</taxon>
        <taxon>Polychaeta</taxon>
        <taxon>Sedentaria</taxon>
        <taxon>Canalipalpata</taxon>
        <taxon>Terebellida</taxon>
        <taxon>Terebelliformia</taxon>
        <taxon>Alvinellidae</taxon>
        <taxon>Paralvinella</taxon>
    </lineage>
</organism>
<dbReference type="FunFam" id="1.10.150.20:FF:000017">
    <property type="entry name" value="DNA excision repair protein ERCC-1"/>
    <property type="match status" value="1"/>
</dbReference>
<comment type="similarity">
    <text evidence="2">Belongs to the ERCC1/RAD10/SWI10 family.</text>
</comment>
<evidence type="ECO:0000256" key="6">
    <source>
        <dbReference type="ARBA" id="ARBA00023242"/>
    </source>
</evidence>
<comment type="subcellular location">
    <subcellularLocation>
        <location evidence="1">Nucleus</location>
    </subcellularLocation>
</comment>
<evidence type="ECO:0000256" key="2">
    <source>
        <dbReference type="ARBA" id="ARBA00008283"/>
    </source>
</evidence>
<evidence type="ECO:0000256" key="7">
    <source>
        <dbReference type="ARBA" id="ARBA00054210"/>
    </source>
</evidence>
<dbReference type="GO" id="GO:0032204">
    <property type="term" value="P:regulation of telomere maintenance"/>
    <property type="evidence" value="ECO:0007669"/>
    <property type="project" value="UniProtKB-ARBA"/>
</dbReference>
<keyword evidence="3" id="KW-0227">DNA damage</keyword>
<dbReference type="FunFam" id="3.40.50.10130:FF:000001">
    <property type="entry name" value="DNA excision repair protein ERCC-1"/>
    <property type="match status" value="1"/>
</dbReference>
<evidence type="ECO:0000256" key="9">
    <source>
        <dbReference type="SAM" id="MobiDB-lite"/>
    </source>
</evidence>
<dbReference type="GO" id="GO:0070522">
    <property type="term" value="C:ERCC4-ERCC1 complex"/>
    <property type="evidence" value="ECO:0007669"/>
    <property type="project" value="TreeGrafter"/>
</dbReference>
<dbReference type="PANTHER" id="PTHR12749:SF0">
    <property type="entry name" value="DNA EXCISION REPAIR PROTEIN ERCC-1"/>
    <property type="match status" value="1"/>
</dbReference>
<comment type="caution">
    <text evidence="11">The sequence shown here is derived from an EMBL/GenBank/DDBJ whole genome shotgun (WGS) entry which is preliminary data.</text>
</comment>
<keyword evidence="12" id="KW-1185">Reference proteome</keyword>
<dbReference type="NCBIfam" id="TIGR00597">
    <property type="entry name" value="rad10"/>
    <property type="match status" value="1"/>
</dbReference>
<dbReference type="Gene3D" id="1.10.150.20">
    <property type="entry name" value="5' to 3' exonuclease, C-terminal subdomain"/>
    <property type="match status" value="1"/>
</dbReference>
<proteinExistence type="inferred from homology"/>
<evidence type="ECO:0000313" key="12">
    <source>
        <dbReference type="Proteomes" id="UP001208570"/>
    </source>
</evidence>
<name>A0AAD9JCX9_9ANNE</name>
<dbReference type="SUPFAM" id="SSF47781">
    <property type="entry name" value="RuvA domain 2-like"/>
    <property type="match status" value="1"/>
</dbReference>
<keyword evidence="6" id="KW-0539">Nucleus</keyword>
<dbReference type="InterPro" id="IPR011335">
    <property type="entry name" value="Restrct_endonuc-II-like"/>
</dbReference>
<feature type="region of interest" description="Disordered" evidence="9">
    <location>
        <begin position="1"/>
        <end position="55"/>
    </location>
</feature>
<dbReference type="GO" id="GO:0003697">
    <property type="term" value="F:single-stranded DNA binding"/>
    <property type="evidence" value="ECO:0007669"/>
    <property type="project" value="TreeGrafter"/>
</dbReference>
<dbReference type="SUPFAM" id="SSF52980">
    <property type="entry name" value="Restriction endonuclease-like"/>
    <property type="match status" value="1"/>
</dbReference>
<gene>
    <name evidence="11" type="ORF">LSH36_386g02007</name>
</gene>
<dbReference type="PANTHER" id="PTHR12749">
    <property type="entry name" value="EXCISION REPAIR CROSS-COMPLEMENTING 1 ERCC1"/>
    <property type="match status" value="1"/>
</dbReference>
<dbReference type="GO" id="GO:0006302">
    <property type="term" value="P:double-strand break repair"/>
    <property type="evidence" value="ECO:0007669"/>
    <property type="project" value="UniProtKB-ARBA"/>
</dbReference>
<evidence type="ECO:0000256" key="5">
    <source>
        <dbReference type="ARBA" id="ARBA00023204"/>
    </source>
</evidence>
<evidence type="ECO:0000259" key="10">
    <source>
        <dbReference type="Pfam" id="PF03834"/>
    </source>
</evidence>
<dbReference type="GO" id="GO:0006312">
    <property type="term" value="P:mitotic recombination"/>
    <property type="evidence" value="ECO:0007669"/>
    <property type="project" value="TreeGrafter"/>
</dbReference>
<feature type="domain" description="ERCC1-like central" evidence="10">
    <location>
        <begin position="52"/>
        <end position="164"/>
    </location>
</feature>
<protein>
    <recommendedName>
        <fullName evidence="8">DNA excision repair protein ERCC-1</fullName>
    </recommendedName>
</protein>
<accession>A0AAD9JCX9</accession>
<dbReference type="GO" id="GO:0000110">
    <property type="term" value="C:nucleotide-excision repair factor 1 complex"/>
    <property type="evidence" value="ECO:0007669"/>
    <property type="project" value="TreeGrafter"/>
</dbReference>
<keyword evidence="4" id="KW-0238">DNA-binding</keyword>
<dbReference type="GO" id="GO:0070914">
    <property type="term" value="P:UV-damage excision repair"/>
    <property type="evidence" value="ECO:0007669"/>
    <property type="project" value="TreeGrafter"/>
</dbReference>
<dbReference type="GO" id="GO:0003684">
    <property type="term" value="F:damaged DNA binding"/>
    <property type="evidence" value="ECO:0007669"/>
    <property type="project" value="InterPro"/>
</dbReference>
<dbReference type="InterPro" id="IPR010994">
    <property type="entry name" value="RuvA_2-like"/>
</dbReference>
<evidence type="ECO:0000256" key="1">
    <source>
        <dbReference type="ARBA" id="ARBA00004123"/>
    </source>
</evidence>
<feature type="compositionally biased region" description="Basic and acidic residues" evidence="9">
    <location>
        <begin position="1"/>
        <end position="16"/>
    </location>
</feature>
<dbReference type="Pfam" id="PF03834">
    <property type="entry name" value="Rad10"/>
    <property type="match status" value="1"/>
</dbReference>
<evidence type="ECO:0000256" key="8">
    <source>
        <dbReference type="ARBA" id="ARBA00071993"/>
    </source>
</evidence>
<reference evidence="11" key="1">
    <citation type="journal article" date="2023" name="Mol. Biol. Evol.">
        <title>Third-Generation Sequencing Reveals the Adaptive Role of the Epigenome in Three Deep-Sea Polychaetes.</title>
        <authorList>
            <person name="Perez M."/>
            <person name="Aroh O."/>
            <person name="Sun Y."/>
            <person name="Lan Y."/>
            <person name="Juniper S.K."/>
            <person name="Young C.R."/>
            <person name="Angers B."/>
            <person name="Qian P.Y."/>
        </authorList>
    </citation>
    <scope>NUCLEOTIDE SEQUENCE</scope>
    <source>
        <strain evidence="11">P08H-3</strain>
    </source>
</reference>
<evidence type="ECO:0000256" key="4">
    <source>
        <dbReference type="ARBA" id="ARBA00023125"/>
    </source>
</evidence>
<comment type="function">
    <text evidence="7">Non-catalytic component of a structure-specific DNA repair endonuclease responsible for the 5'-incision during DNA repair. Responsible, in conjunction with SLX4, for the first step in the repair of interstrand cross-links (ICL). Participates in the processing of anaphase bridge-generating DNA structures, which consist in incompletely processed DNA lesions arising during S or G2 phase, and can result in cytokinesis failure. Also required for homology-directed repair (HDR) of DNA double-strand breaks, in conjunction with SLX4.</text>
</comment>
<dbReference type="Proteomes" id="UP001208570">
    <property type="component" value="Unassembled WGS sequence"/>
</dbReference>